<dbReference type="EMBL" id="GBXM01028936">
    <property type="protein sequence ID" value="JAH79641.1"/>
    <property type="molecule type" value="Transcribed_RNA"/>
</dbReference>
<reference evidence="2" key="2">
    <citation type="journal article" date="2015" name="Fish Shellfish Immunol.">
        <title>Early steps in the European eel (Anguilla anguilla)-Vibrio vulnificus interaction in the gills: Role of the RtxA13 toxin.</title>
        <authorList>
            <person name="Callol A."/>
            <person name="Pajuelo D."/>
            <person name="Ebbesson L."/>
            <person name="Teles M."/>
            <person name="MacKenzie S."/>
            <person name="Amaro C."/>
        </authorList>
    </citation>
    <scope>NUCLEOTIDE SEQUENCE</scope>
</reference>
<proteinExistence type="predicted"/>
<dbReference type="AlphaFoldDB" id="A0A0E9VNN8"/>
<name>A0A0E9VNN8_ANGAN</name>
<feature type="transmembrane region" description="Helical" evidence="1">
    <location>
        <begin position="34"/>
        <end position="52"/>
    </location>
</feature>
<accession>A0A0E9VNN8</accession>
<reference evidence="2" key="1">
    <citation type="submission" date="2014-11" db="EMBL/GenBank/DDBJ databases">
        <authorList>
            <person name="Amaro Gonzalez C."/>
        </authorList>
    </citation>
    <scope>NUCLEOTIDE SEQUENCE</scope>
</reference>
<keyword evidence="1" id="KW-0472">Membrane</keyword>
<evidence type="ECO:0000313" key="2">
    <source>
        <dbReference type="EMBL" id="JAH79641.1"/>
    </source>
</evidence>
<evidence type="ECO:0000256" key="1">
    <source>
        <dbReference type="SAM" id="Phobius"/>
    </source>
</evidence>
<sequence length="66" mass="7826">MTFQHQVVLTLTLSQVQRRSQWLVSPQKSKERFSSIPTVGILLLTMAPFSILRNERRMMIHLLYRL</sequence>
<organism evidence="2">
    <name type="scientific">Anguilla anguilla</name>
    <name type="common">European freshwater eel</name>
    <name type="synonym">Muraena anguilla</name>
    <dbReference type="NCBI Taxonomy" id="7936"/>
    <lineage>
        <taxon>Eukaryota</taxon>
        <taxon>Metazoa</taxon>
        <taxon>Chordata</taxon>
        <taxon>Craniata</taxon>
        <taxon>Vertebrata</taxon>
        <taxon>Euteleostomi</taxon>
        <taxon>Actinopterygii</taxon>
        <taxon>Neopterygii</taxon>
        <taxon>Teleostei</taxon>
        <taxon>Anguilliformes</taxon>
        <taxon>Anguillidae</taxon>
        <taxon>Anguilla</taxon>
    </lineage>
</organism>
<protein>
    <submittedName>
        <fullName evidence="2">Uncharacterized protein</fullName>
    </submittedName>
</protein>
<keyword evidence="1" id="KW-1133">Transmembrane helix</keyword>
<keyword evidence="1" id="KW-0812">Transmembrane</keyword>